<name>A0A285K0D9_9ACTN</name>
<evidence type="ECO:0000313" key="2">
    <source>
        <dbReference type="Proteomes" id="UP000219612"/>
    </source>
</evidence>
<gene>
    <name evidence="1" type="ORF">SAMN05421748_12946</name>
</gene>
<dbReference type="AlphaFoldDB" id="A0A285K0D9"/>
<reference evidence="1 2" key="1">
    <citation type="submission" date="2017-09" db="EMBL/GenBank/DDBJ databases">
        <authorList>
            <person name="Ehlers B."/>
            <person name="Leendertz F.H."/>
        </authorList>
    </citation>
    <scope>NUCLEOTIDE SEQUENCE [LARGE SCALE GENOMIC DNA]</scope>
    <source>
        <strain evidence="1 2">CGMCC 4.6857</strain>
    </source>
</reference>
<keyword evidence="2" id="KW-1185">Reference proteome</keyword>
<evidence type="ECO:0000313" key="1">
    <source>
        <dbReference type="EMBL" id="SNY66035.1"/>
    </source>
</evidence>
<dbReference type="EMBL" id="OBDY01000029">
    <property type="protein sequence ID" value="SNY66035.1"/>
    <property type="molecule type" value="Genomic_DNA"/>
</dbReference>
<organism evidence="1 2">
    <name type="scientific">Paractinoplanes atraurantiacus</name>
    <dbReference type="NCBI Taxonomy" id="1036182"/>
    <lineage>
        <taxon>Bacteria</taxon>
        <taxon>Bacillati</taxon>
        <taxon>Actinomycetota</taxon>
        <taxon>Actinomycetes</taxon>
        <taxon>Micromonosporales</taxon>
        <taxon>Micromonosporaceae</taxon>
        <taxon>Paractinoplanes</taxon>
    </lineage>
</organism>
<protein>
    <submittedName>
        <fullName evidence="1">Uncharacterized protein</fullName>
    </submittedName>
</protein>
<proteinExistence type="predicted"/>
<sequence length="50" mass="5714">MRVATSKAQPFASRAYWLIVRVSRSMSAGACNQANRWWHLKMVAPVIPIR</sequence>
<dbReference type="Proteomes" id="UP000219612">
    <property type="component" value="Unassembled WGS sequence"/>
</dbReference>
<accession>A0A285K0D9</accession>